<gene>
    <name evidence="8" type="ORF">BDA96_01G145400</name>
</gene>
<reference evidence="8" key="2">
    <citation type="submission" date="2020-10" db="EMBL/GenBank/DDBJ databases">
        <authorList>
            <person name="Cooper E.A."/>
            <person name="Brenton Z.W."/>
            <person name="Flinn B.S."/>
            <person name="Jenkins J."/>
            <person name="Shu S."/>
            <person name="Flowers D."/>
            <person name="Luo F."/>
            <person name="Wang Y."/>
            <person name="Xia P."/>
            <person name="Barry K."/>
            <person name="Daum C."/>
            <person name="Lipzen A."/>
            <person name="Yoshinaga Y."/>
            <person name="Schmutz J."/>
            <person name="Saski C."/>
            <person name="Vermerris W."/>
            <person name="Kresovich S."/>
        </authorList>
    </citation>
    <scope>NUCLEOTIDE SEQUENCE</scope>
</reference>
<dbReference type="Pfam" id="PF00170">
    <property type="entry name" value="bZIP_1"/>
    <property type="match status" value="1"/>
</dbReference>
<dbReference type="Proteomes" id="UP000807115">
    <property type="component" value="Chromosome 1"/>
</dbReference>
<dbReference type="SUPFAM" id="SSF57959">
    <property type="entry name" value="Leucine zipper domain"/>
    <property type="match status" value="1"/>
</dbReference>
<comment type="subcellular location">
    <subcellularLocation>
        <location evidence="1">Nucleus</location>
    </subcellularLocation>
</comment>
<dbReference type="InterPro" id="IPR004827">
    <property type="entry name" value="bZIP"/>
</dbReference>
<dbReference type="InterPro" id="IPR046347">
    <property type="entry name" value="bZIP_sf"/>
</dbReference>
<dbReference type="GO" id="GO:0005634">
    <property type="term" value="C:nucleus"/>
    <property type="evidence" value="ECO:0007669"/>
    <property type="project" value="UniProtKB-SubCell"/>
</dbReference>
<evidence type="ECO:0000256" key="2">
    <source>
        <dbReference type="ARBA" id="ARBA00023015"/>
    </source>
</evidence>
<keyword evidence="3" id="KW-0238">DNA-binding</keyword>
<feature type="region of interest" description="Disordered" evidence="6">
    <location>
        <begin position="29"/>
        <end position="90"/>
    </location>
</feature>
<sequence>MDFSAGCMPCIDDIDMQVLAAMAATPPQVGFEFDPTASPFPAQPPATASPEVDTAAAGESESADERRLRRRISNRESARRSRARKQRRLDELRDTAAVLERRGRELAAGARAARGRLALALLANAGLRAEAAVLSRRLAASGA</sequence>
<organism evidence="8 9">
    <name type="scientific">Sorghum bicolor</name>
    <name type="common">Sorghum</name>
    <name type="synonym">Sorghum vulgare</name>
    <dbReference type="NCBI Taxonomy" id="4558"/>
    <lineage>
        <taxon>Eukaryota</taxon>
        <taxon>Viridiplantae</taxon>
        <taxon>Streptophyta</taxon>
        <taxon>Embryophyta</taxon>
        <taxon>Tracheophyta</taxon>
        <taxon>Spermatophyta</taxon>
        <taxon>Magnoliopsida</taxon>
        <taxon>Liliopsida</taxon>
        <taxon>Poales</taxon>
        <taxon>Poaceae</taxon>
        <taxon>PACMAD clade</taxon>
        <taxon>Panicoideae</taxon>
        <taxon>Andropogonodae</taxon>
        <taxon>Andropogoneae</taxon>
        <taxon>Sorghinae</taxon>
        <taxon>Sorghum</taxon>
    </lineage>
</organism>
<dbReference type="Gene3D" id="1.20.5.170">
    <property type="match status" value="1"/>
</dbReference>
<dbReference type="SMART" id="SM00338">
    <property type="entry name" value="BRLZ"/>
    <property type="match status" value="1"/>
</dbReference>
<dbReference type="GO" id="GO:0003677">
    <property type="term" value="F:DNA binding"/>
    <property type="evidence" value="ECO:0007669"/>
    <property type="project" value="UniProtKB-KW"/>
</dbReference>
<dbReference type="FunFam" id="1.20.5.170:FF:000020">
    <property type="entry name" value="BZIP transcription factor"/>
    <property type="match status" value="1"/>
</dbReference>
<evidence type="ECO:0000259" key="7">
    <source>
        <dbReference type="PROSITE" id="PS50217"/>
    </source>
</evidence>
<keyword evidence="5" id="KW-0539">Nucleus</keyword>
<dbReference type="GO" id="GO:0003700">
    <property type="term" value="F:DNA-binding transcription factor activity"/>
    <property type="evidence" value="ECO:0007669"/>
    <property type="project" value="InterPro"/>
</dbReference>
<feature type="non-terminal residue" evidence="8">
    <location>
        <position position="143"/>
    </location>
</feature>
<evidence type="ECO:0000256" key="4">
    <source>
        <dbReference type="ARBA" id="ARBA00023163"/>
    </source>
</evidence>
<feature type="domain" description="BZIP" evidence="7">
    <location>
        <begin position="64"/>
        <end position="106"/>
    </location>
</feature>
<reference evidence="8" key="1">
    <citation type="journal article" date="2019" name="BMC Genomics">
        <title>A new reference genome for Sorghum bicolor reveals high levels of sequence similarity between sweet and grain genotypes: implications for the genetics of sugar metabolism.</title>
        <authorList>
            <person name="Cooper E.A."/>
            <person name="Brenton Z.W."/>
            <person name="Flinn B.S."/>
            <person name="Jenkins J."/>
            <person name="Shu S."/>
            <person name="Flowers D."/>
            <person name="Luo F."/>
            <person name="Wang Y."/>
            <person name="Xia P."/>
            <person name="Barry K."/>
            <person name="Daum C."/>
            <person name="Lipzen A."/>
            <person name="Yoshinaga Y."/>
            <person name="Schmutz J."/>
            <person name="Saski C."/>
            <person name="Vermerris W."/>
            <person name="Kresovich S."/>
        </authorList>
    </citation>
    <scope>NUCLEOTIDE SEQUENCE</scope>
</reference>
<dbReference type="PROSITE" id="PS00036">
    <property type="entry name" value="BZIP_BASIC"/>
    <property type="match status" value="1"/>
</dbReference>
<keyword evidence="4" id="KW-0804">Transcription</keyword>
<dbReference type="PANTHER" id="PTHR45764">
    <property type="entry name" value="BZIP TRANSCRIPTION FACTOR 44"/>
    <property type="match status" value="1"/>
</dbReference>
<evidence type="ECO:0000313" key="8">
    <source>
        <dbReference type="EMBL" id="KAG0548190.1"/>
    </source>
</evidence>
<dbReference type="PROSITE" id="PS50217">
    <property type="entry name" value="BZIP"/>
    <property type="match status" value="1"/>
</dbReference>
<accession>A0A921RZ11</accession>
<evidence type="ECO:0000256" key="1">
    <source>
        <dbReference type="ARBA" id="ARBA00004123"/>
    </source>
</evidence>
<dbReference type="PANTHER" id="PTHR45764:SF7">
    <property type="entry name" value="OS09G0474000 PROTEIN"/>
    <property type="match status" value="1"/>
</dbReference>
<keyword evidence="2" id="KW-0805">Transcription regulation</keyword>
<evidence type="ECO:0000256" key="3">
    <source>
        <dbReference type="ARBA" id="ARBA00023125"/>
    </source>
</evidence>
<proteinExistence type="predicted"/>
<comment type="caution">
    <text evidence="8">The sequence shown here is derived from an EMBL/GenBank/DDBJ whole genome shotgun (WGS) entry which is preliminary data.</text>
</comment>
<dbReference type="EMBL" id="CM027680">
    <property type="protein sequence ID" value="KAG0548190.1"/>
    <property type="molecule type" value="Genomic_DNA"/>
</dbReference>
<protein>
    <recommendedName>
        <fullName evidence="7">BZIP domain-containing protein</fullName>
    </recommendedName>
</protein>
<evidence type="ECO:0000313" key="9">
    <source>
        <dbReference type="Proteomes" id="UP000807115"/>
    </source>
</evidence>
<evidence type="ECO:0000256" key="6">
    <source>
        <dbReference type="SAM" id="MobiDB-lite"/>
    </source>
</evidence>
<feature type="compositionally biased region" description="Basic and acidic residues" evidence="6">
    <location>
        <begin position="63"/>
        <end position="79"/>
    </location>
</feature>
<name>A0A921RZ11_SORBI</name>
<dbReference type="AlphaFoldDB" id="A0A921RZ11"/>
<evidence type="ECO:0000256" key="5">
    <source>
        <dbReference type="ARBA" id="ARBA00023242"/>
    </source>
</evidence>